<dbReference type="InterPro" id="IPR051708">
    <property type="entry name" value="Plant_Aspart_Prot_A1"/>
</dbReference>
<dbReference type="PANTHER" id="PTHR47967">
    <property type="entry name" value="OS07G0603500 PROTEIN-RELATED"/>
    <property type="match status" value="1"/>
</dbReference>
<evidence type="ECO:0000256" key="5">
    <source>
        <dbReference type="ARBA" id="ARBA00023180"/>
    </source>
</evidence>
<keyword evidence="9" id="KW-1185">Reference proteome</keyword>
<reference evidence="8 9" key="1">
    <citation type="submission" date="2020-10" db="EMBL/GenBank/DDBJ databases">
        <title>The Coptis chinensis genome and diversification of protoberbering-type alkaloids.</title>
        <authorList>
            <person name="Wang B."/>
            <person name="Shu S."/>
            <person name="Song C."/>
            <person name="Liu Y."/>
        </authorList>
    </citation>
    <scope>NUCLEOTIDE SEQUENCE [LARGE SCALE GENOMIC DNA]</scope>
    <source>
        <strain evidence="8">HL-2020</strain>
        <tissue evidence="8">Leaf</tissue>
    </source>
</reference>
<dbReference type="Proteomes" id="UP000631114">
    <property type="component" value="Unassembled WGS sequence"/>
</dbReference>
<protein>
    <recommendedName>
        <fullName evidence="7">Peptidase A1 domain-containing protein</fullName>
    </recommendedName>
</protein>
<dbReference type="Gene3D" id="2.40.70.10">
    <property type="entry name" value="Acid Proteases"/>
    <property type="match status" value="2"/>
</dbReference>
<keyword evidence="3" id="KW-0064">Aspartyl protease</keyword>
<evidence type="ECO:0000256" key="1">
    <source>
        <dbReference type="ARBA" id="ARBA00007447"/>
    </source>
</evidence>
<dbReference type="SUPFAM" id="SSF50630">
    <property type="entry name" value="Acid proteases"/>
    <property type="match status" value="1"/>
</dbReference>
<organism evidence="8 9">
    <name type="scientific">Coptis chinensis</name>
    <dbReference type="NCBI Taxonomy" id="261450"/>
    <lineage>
        <taxon>Eukaryota</taxon>
        <taxon>Viridiplantae</taxon>
        <taxon>Streptophyta</taxon>
        <taxon>Embryophyta</taxon>
        <taxon>Tracheophyta</taxon>
        <taxon>Spermatophyta</taxon>
        <taxon>Magnoliopsida</taxon>
        <taxon>Ranunculales</taxon>
        <taxon>Ranunculaceae</taxon>
        <taxon>Coptidoideae</taxon>
        <taxon>Coptis</taxon>
    </lineage>
</organism>
<dbReference type="InterPro" id="IPR032861">
    <property type="entry name" value="TAXi_N"/>
</dbReference>
<dbReference type="Pfam" id="PF14541">
    <property type="entry name" value="TAXi_C"/>
    <property type="match status" value="1"/>
</dbReference>
<dbReference type="EMBL" id="JADFTS010000006">
    <property type="protein sequence ID" value="KAF9600373.1"/>
    <property type="molecule type" value="Genomic_DNA"/>
</dbReference>
<dbReference type="InterPro" id="IPR032799">
    <property type="entry name" value="TAXi_C"/>
</dbReference>
<evidence type="ECO:0000256" key="3">
    <source>
        <dbReference type="ARBA" id="ARBA00022750"/>
    </source>
</evidence>
<sequence>MCSPLLFISLLISLSSITFCFSSNHESISGPTGFKSEIINKESVRSPFHNPNLTRLDRIQNSVRDSFTRHHYLQSLISDKASVNSVESSVWPASGAYVMKYYIGTPAVETYAALDTGSGLTWLQCLPCENCYKQTKVPIYNPAASSSYDEINCHDIKCFQTGIGKCSEDFSCQYELAYVDTSFTRGILSEETVQFSDGLQNVTMKYFVIGCGHNTTLHTVGEGIPGIMGLSMKPESLVTQLSYHKFAYCLGDYDDIDARGYVTFGDAAHITGYTTPMQPFDGDENFPFYFLNLESLSVNNSTLSIPTGTFNLTKDYSSGFMIDSGTTFTLLKKAALNILVDHILQNWQYKNRILDSSNNFQLCYKSNMDNIMSAPVISFHFPGVHLQLPRWNTWVKVAEDIYCLAVLPTDGMSILGSFQQQNYHVGYDLVNHQVSFDFMYCTD</sequence>
<dbReference type="GO" id="GO:0005576">
    <property type="term" value="C:extracellular region"/>
    <property type="evidence" value="ECO:0007669"/>
    <property type="project" value="TreeGrafter"/>
</dbReference>
<evidence type="ECO:0000256" key="4">
    <source>
        <dbReference type="ARBA" id="ARBA00022801"/>
    </source>
</evidence>
<dbReference type="AlphaFoldDB" id="A0A835HNY5"/>
<feature type="chain" id="PRO_5033003926" description="Peptidase A1 domain-containing protein" evidence="6">
    <location>
        <begin position="23"/>
        <end position="443"/>
    </location>
</feature>
<feature type="signal peptide" evidence="6">
    <location>
        <begin position="1"/>
        <end position="22"/>
    </location>
</feature>
<comment type="caution">
    <text evidence="8">The sequence shown here is derived from an EMBL/GenBank/DDBJ whole genome shotgun (WGS) entry which is preliminary data.</text>
</comment>
<dbReference type="InterPro" id="IPR033121">
    <property type="entry name" value="PEPTIDASE_A1"/>
</dbReference>
<keyword evidence="4" id="KW-0378">Hydrolase</keyword>
<dbReference type="InterPro" id="IPR034161">
    <property type="entry name" value="Pepsin-like_plant"/>
</dbReference>
<dbReference type="PROSITE" id="PS51767">
    <property type="entry name" value="PEPTIDASE_A1"/>
    <property type="match status" value="1"/>
</dbReference>
<dbReference type="PANTHER" id="PTHR47967:SF23">
    <property type="entry name" value="OS04G0448300 PROTEIN"/>
    <property type="match status" value="1"/>
</dbReference>
<accession>A0A835HNY5</accession>
<gene>
    <name evidence="8" type="ORF">IFM89_008608</name>
</gene>
<proteinExistence type="inferred from homology"/>
<evidence type="ECO:0000259" key="7">
    <source>
        <dbReference type="PROSITE" id="PS51767"/>
    </source>
</evidence>
<evidence type="ECO:0000313" key="9">
    <source>
        <dbReference type="Proteomes" id="UP000631114"/>
    </source>
</evidence>
<name>A0A835HNY5_9MAGN</name>
<dbReference type="Pfam" id="PF14543">
    <property type="entry name" value="TAXi_N"/>
    <property type="match status" value="1"/>
</dbReference>
<dbReference type="GO" id="GO:0006508">
    <property type="term" value="P:proteolysis"/>
    <property type="evidence" value="ECO:0007669"/>
    <property type="project" value="UniProtKB-KW"/>
</dbReference>
<evidence type="ECO:0000256" key="6">
    <source>
        <dbReference type="SAM" id="SignalP"/>
    </source>
</evidence>
<dbReference type="InterPro" id="IPR021109">
    <property type="entry name" value="Peptidase_aspartic_dom_sf"/>
</dbReference>
<dbReference type="GO" id="GO:0004190">
    <property type="term" value="F:aspartic-type endopeptidase activity"/>
    <property type="evidence" value="ECO:0007669"/>
    <property type="project" value="UniProtKB-KW"/>
</dbReference>
<feature type="domain" description="Peptidase A1" evidence="7">
    <location>
        <begin position="97"/>
        <end position="437"/>
    </location>
</feature>
<comment type="similarity">
    <text evidence="1">Belongs to the peptidase A1 family.</text>
</comment>
<keyword evidence="6" id="KW-0732">Signal</keyword>
<dbReference type="OrthoDB" id="2747330at2759"/>
<keyword evidence="5" id="KW-0325">Glycoprotein</keyword>
<evidence type="ECO:0000313" key="8">
    <source>
        <dbReference type="EMBL" id="KAF9600373.1"/>
    </source>
</evidence>
<evidence type="ECO:0000256" key="2">
    <source>
        <dbReference type="ARBA" id="ARBA00022670"/>
    </source>
</evidence>
<dbReference type="CDD" id="cd05476">
    <property type="entry name" value="pepsin_A_like_plant"/>
    <property type="match status" value="1"/>
</dbReference>
<keyword evidence="2" id="KW-0645">Protease</keyword>